<evidence type="ECO:0000256" key="4">
    <source>
        <dbReference type="ARBA" id="ARBA00022833"/>
    </source>
</evidence>
<proteinExistence type="predicted"/>
<reference evidence="12" key="1">
    <citation type="submission" date="2015-12" db="EMBL/GenBank/DDBJ databases">
        <title>Gene expression during late stages of embryo sac development: a critical building block for successful pollen-pistil interactions.</title>
        <authorList>
            <person name="Liu Y."/>
            <person name="Joly V."/>
            <person name="Sabar M."/>
            <person name="Matton D.P."/>
        </authorList>
    </citation>
    <scope>NUCLEOTIDE SEQUENCE</scope>
</reference>
<accession>A0A0V0H7R9</accession>
<evidence type="ECO:0000256" key="2">
    <source>
        <dbReference type="ARBA" id="ARBA00022723"/>
    </source>
</evidence>
<keyword evidence="4" id="KW-0862">Zinc</keyword>
<dbReference type="PROSITE" id="PS51050">
    <property type="entry name" value="ZF_CW"/>
    <property type="match status" value="1"/>
</dbReference>
<dbReference type="Gene3D" id="3.30.40.100">
    <property type="match status" value="1"/>
</dbReference>
<evidence type="ECO:0000259" key="10">
    <source>
        <dbReference type="PROSITE" id="PS50982"/>
    </source>
</evidence>
<keyword evidence="6" id="KW-0238">DNA-binding</keyword>
<evidence type="ECO:0000256" key="1">
    <source>
        <dbReference type="ARBA" id="ARBA00004123"/>
    </source>
</evidence>
<dbReference type="GO" id="GO:0003677">
    <property type="term" value="F:DNA binding"/>
    <property type="evidence" value="ECO:0007669"/>
    <property type="project" value="UniProtKB-KW"/>
</dbReference>
<comment type="subcellular location">
    <subcellularLocation>
        <location evidence="1">Nucleus</location>
    </subcellularLocation>
</comment>
<dbReference type="PANTHER" id="PTHR12396:SF10">
    <property type="entry name" value="METHYL-CPG-BINDING DOMAIN-CONTAINING PROTEIN 1-RELATED"/>
    <property type="match status" value="1"/>
</dbReference>
<dbReference type="PROSITE" id="PS50982">
    <property type="entry name" value="MBD"/>
    <property type="match status" value="1"/>
</dbReference>
<keyword evidence="3" id="KW-0863">Zinc-finger</keyword>
<dbReference type="AlphaFoldDB" id="A0A0V0H7R9"/>
<evidence type="ECO:0000256" key="3">
    <source>
        <dbReference type="ARBA" id="ARBA00022771"/>
    </source>
</evidence>
<feature type="region of interest" description="Disordered" evidence="9">
    <location>
        <begin position="1"/>
        <end position="23"/>
    </location>
</feature>
<keyword evidence="2" id="KW-0479">Metal-binding</keyword>
<dbReference type="GO" id="GO:0005634">
    <property type="term" value="C:nucleus"/>
    <property type="evidence" value="ECO:0007669"/>
    <property type="project" value="UniProtKB-SubCell"/>
</dbReference>
<feature type="domain" description="MBD" evidence="10">
    <location>
        <begin position="80"/>
        <end position="150"/>
    </location>
</feature>
<dbReference type="SMART" id="SM00391">
    <property type="entry name" value="MBD"/>
    <property type="match status" value="1"/>
</dbReference>
<evidence type="ECO:0000256" key="9">
    <source>
        <dbReference type="SAM" id="MobiDB-lite"/>
    </source>
</evidence>
<keyword evidence="5" id="KW-0805">Transcription regulation</keyword>
<dbReference type="Pfam" id="PF01429">
    <property type="entry name" value="MBD"/>
    <property type="match status" value="1"/>
</dbReference>
<keyword evidence="7" id="KW-0804">Transcription</keyword>
<evidence type="ECO:0000313" key="12">
    <source>
        <dbReference type="EMBL" id="JAP16243.1"/>
    </source>
</evidence>
<feature type="domain" description="CW-type" evidence="11">
    <location>
        <begin position="19"/>
        <end position="74"/>
    </location>
</feature>
<dbReference type="CDD" id="cd01396">
    <property type="entry name" value="MeCP2_MBD"/>
    <property type="match status" value="1"/>
</dbReference>
<sequence>MAKDSPKTPKTSSSRSATNPSVSVWAAQCEKCLKWRRIATQEEFEEIRSRFTEEPFNCHNQPNASCDDPTDIEYDSSRTWAIDKPNLPKTPSGFKRELYLRRDYSKMDAYYFTPSGKKLRSFTEVTTFLQQNPEFSDVKPSDFSFTSPKVMTDTIPSTALLASSHKKGAASSTK</sequence>
<name>A0A0V0H7R9_SOLCH</name>
<keyword evidence="8" id="KW-0539">Nucleus</keyword>
<dbReference type="InterPro" id="IPR011124">
    <property type="entry name" value="Znf_CW"/>
</dbReference>
<dbReference type="Gene3D" id="3.30.890.10">
    <property type="entry name" value="Methyl-cpg-binding Protein 2, Chain A"/>
    <property type="match status" value="1"/>
</dbReference>
<evidence type="ECO:0000256" key="5">
    <source>
        <dbReference type="ARBA" id="ARBA00023015"/>
    </source>
</evidence>
<dbReference type="InterPro" id="IPR001739">
    <property type="entry name" value="Methyl_CpG_DNA-bd"/>
</dbReference>
<organism evidence="12">
    <name type="scientific">Solanum chacoense</name>
    <name type="common">Chaco potato</name>
    <dbReference type="NCBI Taxonomy" id="4108"/>
    <lineage>
        <taxon>Eukaryota</taxon>
        <taxon>Viridiplantae</taxon>
        <taxon>Streptophyta</taxon>
        <taxon>Embryophyta</taxon>
        <taxon>Tracheophyta</taxon>
        <taxon>Spermatophyta</taxon>
        <taxon>Magnoliopsida</taxon>
        <taxon>eudicotyledons</taxon>
        <taxon>Gunneridae</taxon>
        <taxon>Pentapetalae</taxon>
        <taxon>asterids</taxon>
        <taxon>lamiids</taxon>
        <taxon>Solanales</taxon>
        <taxon>Solanaceae</taxon>
        <taxon>Solanoideae</taxon>
        <taxon>Solaneae</taxon>
        <taxon>Solanum</taxon>
    </lineage>
</organism>
<evidence type="ECO:0000256" key="6">
    <source>
        <dbReference type="ARBA" id="ARBA00023125"/>
    </source>
</evidence>
<evidence type="ECO:0000256" key="8">
    <source>
        <dbReference type="ARBA" id="ARBA00023242"/>
    </source>
</evidence>
<dbReference type="PANTHER" id="PTHR12396">
    <property type="entry name" value="METHYL-CPG BINDING PROTEIN, MBD"/>
    <property type="match status" value="1"/>
</dbReference>
<dbReference type="Pfam" id="PF07496">
    <property type="entry name" value="zf-CW"/>
    <property type="match status" value="1"/>
</dbReference>
<dbReference type="GO" id="GO:0008270">
    <property type="term" value="F:zinc ion binding"/>
    <property type="evidence" value="ECO:0007669"/>
    <property type="project" value="UniProtKB-KW"/>
</dbReference>
<evidence type="ECO:0000259" key="11">
    <source>
        <dbReference type="PROSITE" id="PS51050"/>
    </source>
</evidence>
<evidence type="ECO:0000256" key="7">
    <source>
        <dbReference type="ARBA" id="ARBA00023163"/>
    </source>
</evidence>
<dbReference type="SUPFAM" id="SSF54171">
    <property type="entry name" value="DNA-binding domain"/>
    <property type="match status" value="1"/>
</dbReference>
<protein>
    <submittedName>
        <fullName evidence="12">Putative methyl-CpG-binding domain-containing protein 4-like</fullName>
    </submittedName>
</protein>
<dbReference type="EMBL" id="GEDG01024083">
    <property type="protein sequence ID" value="JAP16243.1"/>
    <property type="molecule type" value="Transcribed_RNA"/>
</dbReference>
<dbReference type="InterPro" id="IPR016177">
    <property type="entry name" value="DNA-bd_dom_sf"/>
</dbReference>